<dbReference type="Gene3D" id="1.10.10.10">
    <property type="entry name" value="Winged helix-like DNA-binding domain superfamily/Winged helix DNA-binding domain"/>
    <property type="match status" value="1"/>
</dbReference>
<accession>A0A930YN77</accession>
<evidence type="ECO:0000256" key="3">
    <source>
        <dbReference type="ARBA" id="ARBA00023163"/>
    </source>
</evidence>
<evidence type="ECO:0000259" key="4">
    <source>
        <dbReference type="PROSITE" id="PS51118"/>
    </source>
</evidence>
<keyword evidence="1" id="KW-0805">Transcription regulation</keyword>
<dbReference type="InterPro" id="IPR036390">
    <property type="entry name" value="WH_DNA-bd_sf"/>
</dbReference>
<dbReference type="AlphaFoldDB" id="A0A930YN77"/>
<name>A0A930YN77_9ACTN</name>
<dbReference type="EMBL" id="JADKPO010000001">
    <property type="protein sequence ID" value="MBF4766335.1"/>
    <property type="molecule type" value="Genomic_DNA"/>
</dbReference>
<feature type="domain" description="HTH hxlR-type" evidence="4">
    <location>
        <begin position="14"/>
        <end position="111"/>
    </location>
</feature>
<dbReference type="PROSITE" id="PS51118">
    <property type="entry name" value="HTH_HXLR"/>
    <property type="match status" value="1"/>
</dbReference>
<dbReference type="SUPFAM" id="SSF46785">
    <property type="entry name" value="Winged helix' DNA-binding domain"/>
    <property type="match status" value="1"/>
</dbReference>
<keyword evidence="6" id="KW-1185">Reference proteome</keyword>
<dbReference type="Proteomes" id="UP000660668">
    <property type="component" value="Unassembled WGS sequence"/>
</dbReference>
<dbReference type="Pfam" id="PF01638">
    <property type="entry name" value="HxlR"/>
    <property type="match status" value="1"/>
</dbReference>
<dbReference type="PANTHER" id="PTHR33204:SF18">
    <property type="entry name" value="TRANSCRIPTIONAL REGULATORY PROTEIN"/>
    <property type="match status" value="1"/>
</dbReference>
<evidence type="ECO:0000256" key="2">
    <source>
        <dbReference type="ARBA" id="ARBA00023125"/>
    </source>
</evidence>
<organism evidence="5 6">
    <name type="scientific">Nocardioides agariphilus</name>
    <dbReference type="NCBI Taxonomy" id="433664"/>
    <lineage>
        <taxon>Bacteria</taxon>
        <taxon>Bacillati</taxon>
        <taxon>Actinomycetota</taxon>
        <taxon>Actinomycetes</taxon>
        <taxon>Propionibacteriales</taxon>
        <taxon>Nocardioidaceae</taxon>
        <taxon>Nocardioides</taxon>
    </lineage>
</organism>
<dbReference type="InterPro" id="IPR002577">
    <property type="entry name" value="HTH_HxlR"/>
</dbReference>
<dbReference type="InterPro" id="IPR036388">
    <property type="entry name" value="WH-like_DNA-bd_sf"/>
</dbReference>
<dbReference type="GO" id="GO:0003677">
    <property type="term" value="F:DNA binding"/>
    <property type="evidence" value="ECO:0007669"/>
    <property type="project" value="UniProtKB-KW"/>
</dbReference>
<evidence type="ECO:0000313" key="5">
    <source>
        <dbReference type="EMBL" id="MBF4766335.1"/>
    </source>
</evidence>
<comment type="caution">
    <text evidence="5">The sequence shown here is derived from an EMBL/GenBank/DDBJ whole genome shotgun (WGS) entry which is preliminary data.</text>
</comment>
<proteinExistence type="predicted"/>
<sequence length="127" mass="14029">MGLVALASLPGRPCAIAASLEVVGERWALLVVREVGLGARRFNEIVEGTGAPRDRIASRLATLVEAGVLEKRQYQSAPPRYEYHLTPSGRDLLPVLEALLVWGRRHAVSPDDPDLKRRRWAPLEEDA</sequence>
<dbReference type="PANTHER" id="PTHR33204">
    <property type="entry name" value="TRANSCRIPTIONAL REGULATOR, MARR FAMILY"/>
    <property type="match status" value="1"/>
</dbReference>
<keyword evidence="2" id="KW-0238">DNA-binding</keyword>
<evidence type="ECO:0000256" key="1">
    <source>
        <dbReference type="ARBA" id="ARBA00023015"/>
    </source>
</evidence>
<protein>
    <submittedName>
        <fullName evidence="5">Helix-turn-helix transcriptional regulator</fullName>
    </submittedName>
</protein>
<keyword evidence="3" id="KW-0804">Transcription</keyword>
<gene>
    <name evidence="5" type="ORF">ISU10_00980</name>
</gene>
<evidence type="ECO:0000313" key="6">
    <source>
        <dbReference type="Proteomes" id="UP000660668"/>
    </source>
</evidence>
<reference evidence="5" key="1">
    <citation type="submission" date="2020-11" db="EMBL/GenBank/DDBJ databases">
        <title>Nocardioides cynanchi sp. nov., isolated from soil of rhizosphere of Cynanchum wilfordii.</title>
        <authorList>
            <person name="Lee J.-S."/>
            <person name="Suh M.K."/>
            <person name="Kim J.-S."/>
        </authorList>
    </citation>
    <scope>NUCLEOTIDE SEQUENCE</scope>
    <source>
        <strain evidence="5">KCTC 19276</strain>
    </source>
</reference>